<dbReference type="GO" id="GO:0005829">
    <property type="term" value="C:cytosol"/>
    <property type="evidence" value="ECO:0007669"/>
    <property type="project" value="TreeGrafter"/>
</dbReference>
<evidence type="ECO:0000259" key="11">
    <source>
        <dbReference type="SMART" id="SM00322"/>
    </source>
</evidence>
<dbReference type="EMBL" id="QUSK01000023">
    <property type="protein sequence ID" value="RGD74712.1"/>
    <property type="molecule type" value="Genomic_DNA"/>
</dbReference>
<evidence type="ECO:0000256" key="1">
    <source>
        <dbReference type="ARBA" id="ARBA00022472"/>
    </source>
</evidence>
<evidence type="ECO:0000313" key="13">
    <source>
        <dbReference type="EMBL" id="RGD74712.1"/>
    </source>
</evidence>
<dbReference type="Gene3D" id="3.30.300.20">
    <property type="match status" value="2"/>
</dbReference>
<dbReference type="NCBIfam" id="TIGR01953">
    <property type="entry name" value="NusA"/>
    <property type="match status" value="1"/>
</dbReference>
<comment type="function">
    <text evidence="7">Participates in both transcription termination and antitermination.</text>
</comment>
<dbReference type="Gene3D" id="2.40.50.140">
    <property type="entry name" value="Nucleic acid-binding proteins"/>
    <property type="match status" value="1"/>
</dbReference>
<dbReference type="EMBL" id="JABAFR010000001">
    <property type="protein sequence ID" value="NME43392.1"/>
    <property type="molecule type" value="Genomic_DNA"/>
</dbReference>
<dbReference type="AlphaFoldDB" id="A0A3E3DZK2"/>
<proteinExistence type="inferred from homology"/>
<feature type="region of interest" description="Disordered" evidence="9">
    <location>
        <begin position="465"/>
        <end position="505"/>
    </location>
</feature>
<protein>
    <recommendedName>
        <fullName evidence="7">Transcription termination/antitermination protein NusA</fullName>
    </recommendedName>
</protein>
<dbReference type="GO" id="GO:0003723">
    <property type="term" value="F:RNA binding"/>
    <property type="evidence" value="ECO:0007669"/>
    <property type="project" value="UniProtKB-UniRule"/>
</dbReference>
<accession>A0A3E3DZK2</accession>
<keyword evidence="5 7" id="KW-0805">Transcription regulation</keyword>
<dbReference type="InterPro" id="IPR015946">
    <property type="entry name" value="KH_dom-like_a/b"/>
</dbReference>
<evidence type="ECO:0000259" key="10">
    <source>
        <dbReference type="SMART" id="SM00316"/>
    </source>
</evidence>
<evidence type="ECO:0000256" key="8">
    <source>
        <dbReference type="SAM" id="Coils"/>
    </source>
</evidence>
<dbReference type="Pfam" id="PF13184">
    <property type="entry name" value="KH_NusA_1st"/>
    <property type="match status" value="1"/>
</dbReference>
<dbReference type="Pfam" id="PF26594">
    <property type="entry name" value="KH_NusA_2nd"/>
    <property type="match status" value="1"/>
</dbReference>
<keyword evidence="1 7" id="KW-0806">Transcription termination</keyword>
<evidence type="ECO:0000256" key="3">
    <source>
        <dbReference type="ARBA" id="ARBA00022814"/>
    </source>
</evidence>
<dbReference type="RefSeq" id="WP_117446876.1">
    <property type="nucleotide sequence ID" value="NZ_CALCIP010000037.1"/>
</dbReference>
<dbReference type="SUPFAM" id="SSF54814">
    <property type="entry name" value="Prokaryotic type KH domain (KH-domain type II)"/>
    <property type="match status" value="2"/>
</dbReference>
<keyword evidence="8" id="KW-0175">Coiled coil</keyword>
<keyword evidence="4 7" id="KW-0694">RNA-binding</keyword>
<dbReference type="GO" id="GO:0003700">
    <property type="term" value="F:DNA-binding transcription factor activity"/>
    <property type="evidence" value="ECO:0007669"/>
    <property type="project" value="InterPro"/>
</dbReference>
<dbReference type="PROSITE" id="PS50084">
    <property type="entry name" value="KH_TYPE_1"/>
    <property type="match status" value="1"/>
</dbReference>
<comment type="caution">
    <text evidence="13">The sequence shown here is derived from an EMBL/GenBank/DDBJ whole genome shotgun (WGS) entry which is preliminary data.</text>
</comment>
<keyword evidence="2 7" id="KW-0963">Cytoplasm</keyword>
<evidence type="ECO:0000256" key="9">
    <source>
        <dbReference type="SAM" id="MobiDB-lite"/>
    </source>
</evidence>
<feature type="domain" description="K Homology" evidence="11">
    <location>
        <begin position="303"/>
        <end position="385"/>
    </location>
</feature>
<dbReference type="Gene3D" id="3.30.1480.10">
    <property type="entry name" value="NusA, N-terminal domain"/>
    <property type="match status" value="1"/>
</dbReference>
<dbReference type="PANTHER" id="PTHR22648:SF0">
    <property type="entry name" value="TRANSCRIPTION TERMINATION_ANTITERMINATION PROTEIN NUSA"/>
    <property type="match status" value="1"/>
</dbReference>
<dbReference type="InterPro" id="IPR010213">
    <property type="entry name" value="TF_NusA"/>
</dbReference>
<organism evidence="13 14">
    <name type="scientific">Faecalicoccus pleomorphus</name>
    <dbReference type="NCBI Taxonomy" id="1323"/>
    <lineage>
        <taxon>Bacteria</taxon>
        <taxon>Bacillati</taxon>
        <taxon>Bacillota</taxon>
        <taxon>Erysipelotrichia</taxon>
        <taxon>Erysipelotrichales</taxon>
        <taxon>Erysipelotrichaceae</taxon>
        <taxon>Faecalicoccus</taxon>
    </lineage>
</organism>
<keyword evidence="3 7" id="KW-0889">Transcription antitermination</keyword>
<evidence type="ECO:0000256" key="7">
    <source>
        <dbReference type="HAMAP-Rule" id="MF_00945"/>
    </source>
</evidence>
<reference evidence="13 14" key="1">
    <citation type="submission" date="2018-08" db="EMBL/GenBank/DDBJ databases">
        <title>A genome reference for cultivated species of the human gut microbiota.</title>
        <authorList>
            <person name="Zou Y."/>
            <person name="Xue W."/>
            <person name="Luo G."/>
        </authorList>
    </citation>
    <scope>NUCLEOTIDE SEQUENCE [LARGE SCALE GENOMIC DNA]</scope>
    <source>
        <strain evidence="13 14">TF08-11</strain>
    </source>
</reference>
<dbReference type="InterPro" id="IPR013735">
    <property type="entry name" value="TF_NusA_N"/>
</dbReference>
<dbReference type="FunFam" id="3.30.300.20:FF:000002">
    <property type="entry name" value="Transcription termination/antitermination protein NusA"/>
    <property type="match status" value="1"/>
</dbReference>
<name>A0A3E3DZK2_9FIRM</name>
<dbReference type="InterPro" id="IPR030842">
    <property type="entry name" value="TF_NusA_bacterial"/>
</dbReference>
<dbReference type="CDD" id="cd22529">
    <property type="entry name" value="KH-II_NusA_rpt2"/>
    <property type="match status" value="1"/>
</dbReference>
<evidence type="ECO:0000313" key="15">
    <source>
        <dbReference type="Proteomes" id="UP000540014"/>
    </source>
</evidence>
<dbReference type="InterPro" id="IPR004087">
    <property type="entry name" value="KH_dom"/>
</dbReference>
<feature type="compositionally biased region" description="Basic and acidic residues" evidence="9">
    <location>
        <begin position="480"/>
        <end position="495"/>
    </location>
</feature>
<dbReference type="Proteomes" id="UP000540014">
    <property type="component" value="Unassembled WGS sequence"/>
</dbReference>
<feature type="domain" description="K Homology" evidence="11">
    <location>
        <begin position="231"/>
        <end position="294"/>
    </location>
</feature>
<dbReference type="InterPro" id="IPR058582">
    <property type="entry name" value="KH_NusA_2nd"/>
</dbReference>
<dbReference type="SUPFAM" id="SSF50249">
    <property type="entry name" value="Nucleic acid-binding proteins"/>
    <property type="match status" value="1"/>
</dbReference>
<dbReference type="HAMAP" id="MF_00945_B">
    <property type="entry name" value="NusA_B"/>
    <property type="match status" value="1"/>
</dbReference>
<evidence type="ECO:0000256" key="5">
    <source>
        <dbReference type="ARBA" id="ARBA00023015"/>
    </source>
</evidence>
<dbReference type="SUPFAM" id="SSF69705">
    <property type="entry name" value="Transcription factor NusA, N-terminal domain"/>
    <property type="match status" value="1"/>
</dbReference>
<feature type="domain" description="S1 motif" evidence="10">
    <location>
        <begin position="135"/>
        <end position="201"/>
    </location>
</feature>
<evidence type="ECO:0000313" key="14">
    <source>
        <dbReference type="Proteomes" id="UP000260721"/>
    </source>
</evidence>
<dbReference type="InterPro" id="IPR003029">
    <property type="entry name" value="S1_domain"/>
</dbReference>
<dbReference type="Pfam" id="PF08529">
    <property type="entry name" value="NusA_N"/>
    <property type="match status" value="1"/>
</dbReference>
<dbReference type="PANTHER" id="PTHR22648">
    <property type="entry name" value="TRANSCRIPTION TERMINATION FACTOR NUSA"/>
    <property type="match status" value="1"/>
</dbReference>
<evidence type="ECO:0000256" key="2">
    <source>
        <dbReference type="ARBA" id="ARBA00022490"/>
    </source>
</evidence>
<dbReference type="STRING" id="1123313.GCA_000420345_00103"/>
<reference evidence="12 15" key="2">
    <citation type="submission" date="2020-04" db="EMBL/GenBank/DDBJ databases">
        <authorList>
            <person name="Hitch T.C.A."/>
            <person name="Wylensek D."/>
            <person name="Clavel T."/>
        </authorList>
    </citation>
    <scope>NUCLEOTIDE SEQUENCE [LARGE SCALE GENOMIC DNA]</scope>
    <source>
        <strain evidence="12 15">BSM-383-APC-22F</strain>
    </source>
</reference>
<comment type="similarity">
    <text evidence="7">Belongs to the NusA family.</text>
</comment>
<keyword evidence="6 7" id="KW-0804">Transcription</keyword>
<comment type="subunit">
    <text evidence="7">Monomer. Binds directly to the core enzyme of the DNA-dependent RNA polymerase and to nascent RNA.</text>
</comment>
<sequence length="541" mass="61947">MKQKVDTIASALLGIESDRQLTPEIVEEALKEALTKAYRKHIEIPDAYVKTEIKDGIIHIYHQRVVVEEVEDDELEISLKEAKKVNKDAKLGDMIDEEVDYTQFDRAAVVLAKNVIKQKIREAEKQIVYEEYCDKVDEMVMGTVETVEPKFVIVNIGKTLAMMKKSQQIPGETYYEGQNLLVVITEVNKETKGAQVLVSRATPVFVRRLFEREVPEIYQGIIEIKAIAREPGERCKIAVYTHNENIDPIGACIGPRGSRVQMIINELHGEKIDIFEWSDNIADLIKNALSPSEAIAVIPNENVKDGLIVVVPESQLSLAIGKRGKNARLAVKLTNRKIDIKSDAEMEEAGIDYMALSKAMQEEYEAKKAKERAYKQQQRIEELNQTPTEIENVDVADFTYDDDVLLDTEEDMPLQNTTTLFEKEQEKKELDEMEEAARIAKAKRKEKASIAPSTEYTSKFENFADVSNKQETAPVKSKKKQEEVKETTDKHDLSEVKQQFEQMKPIYSEEELAEIEAQQMEEENVWDEDVDYEEFDEYYDD</sequence>
<dbReference type="CDD" id="cd04455">
    <property type="entry name" value="S1_NusA"/>
    <property type="match status" value="1"/>
</dbReference>
<comment type="subcellular location">
    <subcellularLocation>
        <location evidence="7">Cytoplasm</location>
    </subcellularLocation>
</comment>
<evidence type="ECO:0000256" key="4">
    <source>
        <dbReference type="ARBA" id="ARBA00022884"/>
    </source>
</evidence>
<evidence type="ECO:0000256" key="6">
    <source>
        <dbReference type="ARBA" id="ARBA00023163"/>
    </source>
</evidence>
<feature type="region of interest" description="Disordered" evidence="9">
    <location>
        <begin position="520"/>
        <end position="541"/>
    </location>
</feature>
<gene>
    <name evidence="7 13" type="primary">nusA</name>
    <name evidence="13" type="ORF">DXC78_09875</name>
    <name evidence="12" type="ORF">HF861_00625</name>
</gene>
<dbReference type="CDD" id="cd02134">
    <property type="entry name" value="KH-II_NusA_rpt1"/>
    <property type="match status" value="1"/>
</dbReference>
<dbReference type="Proteomes" id="UP000260721">
    <property type="component" value="Unassembled WGS sequence"/>
</dbReference>
<dbReference type="SMART" id="SM00322">
    <property type="entry name" value="KH"/>
    <property type="match status" value="2"/>
</dbReference>
<evidence type="ECO:0000313" key="12">
    <source>
        <dbReference type="EMBL" id="NME43392.1"/>
    </source>
</evidence>
<dbReference type="GO" id="GO:0006353">
    <property type="term" value="P:DNA-templated transcription termination"/>
    <property type="evidence" value="ECO:0007669"/>
    <property type="project" value="UniProtKB-UniRule"/>
</dbReference>
<dbReference type="InterPro" id="IPR009019">
    <property type="entry name" value="KH_sf_prok-type"/>
</dbReference>
<dbReference type="InterPro" id="IPR012340">
    <property type="entry name" value="NA-bd_OB-fold"/>
</dbReference>
<dbReference type="Pfam" id="PF00575">
    <property type="entry name" value="S1"/>
    <property type="match status" value="1"/>
</dbReference>
<dbReference type="InterPro" id="IPR025249">
    <property type="entry name" value="TF_NusA_KH_1st"/>
</dbReference>
<dbReference type="InterPro" id="IPR036555">
    <property type="entry name" value="NusA_N_sf"/>
</dbReference>
<dbReference type="GO" id="GO:0031564">
    <property type="term" value="P:transcription antitermination"/>
    <property type="evidence" value="ECO:0007669"/>
    <property type="project" value="UniProtKB-UniRule"/>
</dbReference>
<dbReference type="SMART" id="SM00316">
    <property type="entry name" value="S1"/>
    <property type="match status" value="1"/>
</dbReference>
<feature type="coiled-coil region" evidence="8">
    <location>
        <begin position="357"/>
        <end position="386"/>
    </location>
</feature>